<dbReference type="InterPro" id="IPR036265">
    <property type="entry name" value="HIT-like_sf"/>
</dbReference>
<protein>
    <submittedName>
        <fullName evidence="3">HIT family protein</fullName>
        <ecNumber evidence="3">2.1.1.-</ecNumber>
    </submittedName>
</protein>
<reference evidence="3 4" key="1">
    <citation type="submission" date="2023-09" db="EMBL/GenBank/DDBJ databases">
        <title>Microbial mechanism of fulvic acid promoting antimony reduction mineralization in rice fields.</title>
        <authorList>
            <person name="Chen G."/>
            <person name="Lan J."/>
        </authorList>
    </citation>
    <scope>NUCLEOTIDE SEQUENCE [LARGE SCALE GENOMIC DNA]</scope>
    <source>
        <strain evidence="3 4">PS1</strain>
    </source>
</reference>
<dbReference type="InterPro" id="IPR011146">
    <property type="entry name" value="HIT-like"/>
</dbReference>
<evidence type="ECO:0000259" key="2">
    <source>
        <dbReference type="PROSITE" id="PS51084"/>
    </source>
</evidence>
<dbReference type="EC" id="2.1.1.-" evidence="3"/>
<dbReference type="PRINTS" id="PR00332">
    <property type="entry name" value="HISTRIAD"/>
</dbReference>
<dbReference type="GO" id="GO:0008168">
    <property type="term" value="F:methyltransferase activity"/>
    <property type="evidence" value="ECO:0007669"/>
    <property type="project" value="UniProtKB-KW"/>
</dbReference>
<dbReference type="EMBL" id="CP134494">
    <property type="protein sequence ID" value="WNF21173.1"/>
    <property type="molecule type" value="Genomic_DNA"/>
</dbReference>
<evidence type="ECO:0000313" key="4">
    <source>
        <dbReference type="Proteomes" id="UP001303324"/>
    </source>
</evidence>
<proteinExistence type="predicted"/>
<dbReference type="PROSITE" id="PS51084">
    <property type="entry name" value="HIT_2"/>
    <property type="match status" value="1"/>
</dbReference>
<feature type="domain" description="HIT" evidence="2">
    <location>
        <begin position="11"/>
        <end position="119"/>
    </location>
</feature>
<gene>
    <name evidence="3" type="ORF">RH061_13270</name>
</gene>
<accession>A0ABY9VC44</accession>
<sequence>MTTEQKWEDFYCEEVISGKTPVEKVYETEHSLAFYHTRPYYEVHIIVIPKKHILSFLTVSDDETEILNDVLKVVKMVASKLEKDFGACTISTNIGNYQSNKHLHWHVHFGPRIRDGQGRLLHDHETK</sequence>
<dbReference type="Proteomes" id="UP001303324">
    <property type="component" value="Chromosome"/>
</dbReference>
<dbReference type="GO" id="GO:0032259">
    <property type="term" value="P:methylation"/>
    <property type="evidence" value="ECO:0007669"/>
    <property type="project" value="UniProtKB-KW"/>
</dbReference>
<dbReference type="Pfam" id="PF01230">
    <property type="entry name" value="HIT"/>
    <property type="match status" value="1"/>
</dbReference>
<dbReference type="SUPFAM" id="SSF54197">
    <property type="entry name" value="HIT-like"/>
    <property type="match status" value="1"/>
</dbReference>
<keyword evidence="3" id="KW-0808">Transferase</keyword>
<feature type="short sequence motif" description="Histidine triad motif" evidence="1">
    <location>
        <begin position="104"/>
        <end position="108"/>
    </location>
</feature>
<keyword evidence="3" id="KW-0489">Methyltransferase</keyword>
<dbReference type="Gene3D" id="3.30.428.10">
    <property type="entry name" value="HIT-like"/>
    <property type="match status" value="1"/>
</dbReference>
<organism evidence="3 4">
    <name type="scientific">Mesobacillus jeotgali</name>
    <dbReference type="NCBI Taxonomy" id="129985"/>
    <lineage>
        <taxon>Bacteria</taxon>
        <taxon>Bacillati</taxon>
        <taxon>Bacillota</taxon>
        <taxon>Bacilli</taxon>
        <taxon>Bacillales</taxon>
        <taxon>Bacillaceae</taxon>
        <taxon>Mesobacillus</taxon>
    </lineage>
</organism>
<evidence type="ECO:0000256" key="1">
    <source>
        <dbReference type="PROSITE-ProRule" id="PRU00464"/>
    </source>
</evidence>
<dbReference type="RefSeq" id="WP_311070808.1">
    <property type="nucleotide sequence ID" value="NZ_CP134494.1"/>
</dbReference>
<dbReference type="InterPro" id="IPR001310">
    <property type="entry name" value="Histidine_triad_HIT"/>
</dbReference>
<keyword evidence="4" id="KW-1185">Reference proteome</keyword>
<evidence type="ECO:0000313" key="3">
    <source>
        <dbReference type="EMBL" id="WNF21173.1"/>
    </source>
</evidence>
<dbReference type="PANTHER" id="PTHR23089">
    <property type="entry name" value="HISTIDINE TRIAD HIT PROTEIN"/>
    <property type="match status" value="1"/>
</dbReference>
<name>A0ABY9VC44_9BACI</name>